<keyword evidence="4" id="KW-1185">Reference proteome</keyword>
<dbReference type="Gene3D" id="1.10.10.10">
    <property type="entry name" value="Winged helix-like DNA-binding domain superfamily/Winged helix DNA-binding domain"/>
    <property type="match status" value="2"/>
</dbReference>
<dbReference type="InterPro" id="IPR000525">
    <property type="entry name" value="Initiator_Rep_WH1"/>
</dbReference>
<gene>
    <name evidence="3" type="ORF">H9Q08_17330</name>
</gene>
<evidence type="ECO:0000256" key="1">
    <source>
        <dbReference type="ARBA" id="ARBA00038283"/>
    </source>
</evidence>
<feature type="domain" description="Initiator Rep protein WH1" evidence="2">
    <location>
        <begin position="5"/>
        <end position="151"/>
    </location>
</feature>
<comment type="caution">
    <text evidence="3">The sequence shown here is derived from an EMBL/GenBank/DDBJ whole genome shotgun (WGS) entry which is preliminary data.</text>
</comment>
<dbReference type="Pfam" id="PF01051">
    <property type="entry name" value="Rep3_N"/>
    <property type="match status" value="1"/>
</dbReference>
<accession>A0ABS9C9E6</accession>
<sequence>MNQLVKKSHELVMGKFSFSLLELRLFSLIVSMIDDRDEDFKTYRIAVKDMMKTFNLKSKTIYAEIQQVTTSMLKKIIVIPVQEEGVQKEIKSTLMSSFKYEVSGRGVIEATFNPILKPYLLQLKSKFLLYNLSNILQISSATSIRIFELLKTFEGVKQKTFSLQELKEILGVENSYSKYSNFKNKILLKSQKDLEMFTDIRFTFKEISENSRRVEKIQFSIHPNTPT</sequence>
<dbReference type="InterPro" id="IPR036390">
    <property type="entry name" value="WH_DNA-bd_sf"/>
</dbReference>
<dbReference type="EMBL" id="JACSGT010000002">
    <property type="protein sequence ID" value="MCF2221051.1"/>
    <property type="molecule type" value="Genomic_DNA"/>
</dbReference>
<reference evidence="3" key="1">
    <citation type="submission" date="2021-08" db="EMBL/GenBank/DDBJ databases">
        <title>Complete genome sequence of Chryseobacterium sp strain PS-8.</title>
        <authorList>
            <person name="Das S.K."/>
        </authorList>
    </citation>
    <scope>NUCLEOTIDE SEQUENCE</scope>
    <source>
        <strain evidence="3">PS-8</strain>
    </source>
</reference>
<dbReference type="Pfam" id="PF21205">
    <property type="entry name" value="Rep3_C"/>
    <property type="match status" value="1"/>
</dbReference>
<dbReference type="RefSeq" id="WP_235132397.1">
    <property type="nucleotide sequence ID" value="NZ_JACSGT010000002.1"/>
</dbReference>
<dbReference type="Proteomes" id="UP001430374">
    <property type="component" value="Unassembled WGS sequence"/>
</dbReference>
<protein>
    <submittedName>
        <fullName evidence="3">Replication initiation protein</fullName>
    </submittedName>
</protein>
<dbReference type="InterPro" id="IPR036388">
    <property type="entry name" value="WH-like_DNA-bd_sf"/>
</dbReference>
<evidence type="ECO:0000259" key="2">
    <source>
        <dbReference type="Pfam" id="PF01051"/>
    </source>
</evidence>
<name>A0ABS9C9E6_9FLAO</name>
<evidence type="ECO:0000313" key="3">
    <source>
        <dbReference type="EMBL" id="MCF2221051.1"/>
    </source>
</evidence>
<dbReference type="SUPFAM" id="SSF46785">
    <property type="entry name" value="Winged helix' DNA-binding domain"/>
    <property type="match status" value="2"/>
</dbReference>
<organism evidence="3 4">
    <name type="scientific">Chryseobacterium indicum</name>
    <dbReference type="NCBI Taxonomy" id="2766954"/>
    <lineage>
        <taxon>Bacteria</taxon>
        <taxon>Pseudomonadati</taxon>
        <taxon>Bacteroidota</taxon>
        <taxon>Flavobacteriia</taxon>
        <taxon>Flavobacteriales</taxon>
        <taxon>Weeksellaceae</taxon>
        <taxon>Chryseobacterium group</taxon>
        <taxon>Chryseobacterium</taxon>
    </lineage>
</organism>
<comment type="similarity">
    <text evidence="1">Belongs to the initiator RepB protein family.</text>
</comment>
<evidence type="ECO:0000313" key="4">
    <source>
        <dbReference type="Proteomes" id="UP001430374"/>
    </source>
</evidence>
<proteinExistence type="inferred from homology"/>